<evidence type="ECO:0000256" key="1">
    <source>
        <dbReference type="SAM" id="MobiDB-lite"/>
    </source>
</evidence>
<comment type="caution">
    <text evidence="3">The sequence shown here is derived from an EMBL/GenBank/DDBJ whole genome shotgun (WGS) entry which is preliminary data.</text>
</comment>
<sequence length="718" mass="80477">MTIFHSSGDTVLFPATTYTAPATVLYTQRATIEASCFTLAPGQTVPPSVFFVGASCSTESHPGSTETTTYSYTPGEPLVAFGKTLSVYTGTTTRYVTATHTRNGEEKNFFHFEFFTPDIVTGALDKCSLCEWLLDQEWIHRDATVREVLSRSHHAPGNPASRAVSTKPIESDPASDETFARLRGWVDDCLHSDVRGKRIHKVCPIPKGDYLPSRLVEISKPADADHFELRLRETRNSSRAVPEHYAALSYCWGGLQPIISTGATIAQWKAGIPWDGLPQTLKDAVLVCHRLGVGLLWVDALCIVQDDHADQDNEIPDMPNVFRNSLFTIAASRAGNVGQGFLGERHGTDFPDDAFRLPYQCKGVVNRGSVVLIRIQIEAEPLDTRGWTLQERLLSPRTVEFGTRQMRFICQHNPRGKTDGWRQKPEDNKLRRDVLGDMVVLADGFGAIDGKRHKTNDPEFLGAMENWYKLVKVYSHRSLTIPSDRLPAISGIAERYGRVFGDMYCAGIWRSTFAAALFWRAIQPLKPRPSRWQGPSWSWTAIDGPVEVPSKSASELEDMEPQVLDLDLQLRNPNFAYGALVEGTGRLTLRIKLLPAVMDFSGRGLFGKLEVTGASMAMNGSMGVFRIPVEYDALNETDEERDENNAVFLELCSKYTRDSWTCRGLIARSRGEDTFTRVGCFDYRARRREDESANAWEQRAYREYCWFSKLDATVVDIL</sequence>
<dbReference type="PANTHER" id="PTHR33112">
    <property type="entry name" value="DOMAIN PROTEIN, PUTATIVE-RELATED"/>
    <property type="match status" value="1"/>
</dbReference>
<evidence type="ECO:0000313" key="3">
    <source>
        <dbReference type="EMBL" id="KAG7293884.1"/>
    </source>
</evidence>
<dbReference type="Proteomes" id="UP001197093">
    <property type="component" value="Unassembled WGS sequence"/>
</dbReference>
<name>A0AAD4I001_9PEZI</name>
<dbReference type="InterPro" id="IPR010730">
    <property type="entry name" value="HET"/>
</dbReference>
<dbReference type="PANTHER" id="PTHR33112:SF16">
    <property type="entry name" value="HETEROKARYON INCOMPATIBILITY DOMAIN-CONTAINING PROTEIN"/>
    <property type="match status" value="1"/>
</dbReference>
<proteinExistence type="predicted"/>
<reference evidence="3" key="1">
    <citation type="submission" date="2023-02" db="EMBL/GenBank/DDBJ databases">
        <authorList>
            <person name="Palmer J.M."/>
        </authorList>
    </citation>
    <scope>NUCLEOTIDE SEQUENCE</scope>
    <source>
        <strain evidence="3">FW57</strain>
    </source>
</reference>
<organism evidence="3 4">
    <name type="scientific">Staphylotrichum longicolle</name>
    <dbReference type="NCBI Taxonomy" id="669026"/>
    <lineage>
        <taxon>Eukaryota</taxon>
        <taxon>Fungi</taxon>
        <taxon>Dikarya</taxon>
        <taxon>Ascomycota</taxon>
        <taxon>Pezizomycotina</taxon>
        <taxon>Sordariomycetes</taxon>
        <taxon>Sordariomycetidae</taxon>
        <taxon>Sordariales</taxon>
        <taxon>Chaetomiaceae</taxon>
        <taxon>Staphylotrichum</taxon>
    </lineage>
</organism>
<evidence type="ECO:0000259" key="2">
    <source>
        <dbReference type="Pfam" id="PF06985"/>
    </source>
</evidence>
<dbReference type="EMBL" id="JAHCVI010000001">
    <property type="protein sequence ID" value="KAG7293884.1"/>
    <property type="molecule type" value="Genomic_DNA"/>
</dbReference>
<feature type="domain" description="Heterokaryon incompatibility" evidence="2">
    <location>
        <begin position="245"/>
        <end position="391"/>
    </location>
</feature>
<keyword evidence="4" id="KW-1185">Reference proteome</keyword>
<protein>
    <recommendedName>
        <fullName evidence="2">Heterokaryon incompatibility domain-containing protein</fullName>
    </recommendedName>
</protein>
<dbReference type="Pfam" id="PF06985">
    <property type="entry name" value="HET"/>
    <property type="match status" value="1"/>
</dbReference>
<evidence type="ECO:0000313" key="4">
    <source>
        <dbReference type="Proteomes" id="UP001197093"/>
    </source>
</evidence>
<dbReference type="AlphaFoldDB" id="A0AAD4I001"/>
<accession>A0AAD4I001</accession>
<feature type="region of interest" description="Disordered" evidence="1">
    <location>
        <begin position="150"/>
        <end position="174"/>
    </location>
</feature>
<gene>
    <name evidence="3" type="ORF">NEMBOFW57_003944</name>
</gene>